<organism evidence="1 2">
    <name type="scientific">Alkalihalophilus marmarensis DSM 21297</name>
    <dbReference type="NCBI Taxonomy" id="1188261"/>
    <lineage>
        <taxon>Bacteria</taxon>
        <taxon>Bacillati</taxon>
        <taxon>Bacillota</taxon>
        <taxon>Bacilli</taxon>
        <taxon>Bacillales</taxon>
        <taxon>Bacillaceae</taxon>
        <taxon>Alkalihalophilus</taxon>
    </lineage>
</organism>
<comment type="caution">
    <text evidence="1">The sequence shown here is derived from an EMBL/GenBank/DDBJ whole genome shotgun (WGS) entry which is preliminary data.</text>
</comment>
<proteinExistence type="predicted"/>
<protein>
    <submittedName>
        <fullName evidence="1">Uncharacterized protein</fullName>
    </submittedName>
</protein>
<evidence type="ECO:0000313" key="1">
    <source>
        <dbReference type="EMBL" id="ERN51810.1"/>
    </source>
</evidence>
<gene>
    <name evidence="1" type="ORF">A33I_18535</name>
</gene>
<dbReference type="EMBL" id="ATAE01000042">
    <property type="protein sequence ID" value="ERN51810.1"/>
    <property type="molecule type" value="Genomic_DNA"/>
</dbReference>
<reference evidence="1 2" key="1">
    <citation type="journal article" date="2013" name="Genome Announc.">
        <title>Genome Sequence of the Extreme Obligate Alkaliphile Bacillus marmarensis Strain DSM 21297.</title>
        <authorList>
            <person name="Wernick D.G."/>
            <person name="Choi K.Y."/>
            <person name="Tat C.A."/>
            <person name="Lafontaine Rivera J.G."/>
            <person name="Liao J.C."/>
        </authorList>
    </citation>
    <scope>NUCLEOTIDE SEQUENCE [LARGE SCALE GENOMIC DNA]</scope>
    <source>
        <strain evidence="1 2">DSM 21297</strain>
    </source>
</reference>
<evidence type="ECO:0000313" key="2">
    <source>
        <dbReference type="Proteomes" id="UP000017170"/>
    </source>
</evidence>
<sequence length="205" mass="23412">MDHPIVVYFHHVDDENIYIDITEALRHHQQSLNPHTELDFVDMASGGVISKENLTLINRDGADVKEDELLPSDQLYLDYDLSRYDSLNEEMEIDVMVVHPVTAEDIAENYYASEEGRYRVSTLNNGADGQVIDPSWEELDLILGHPKVQGYNNISQEPNAPSRRDLQFALGLESESLPQLVVFDHQGIVYHTDSVEEMLLFLEEL</sequence>
<dbReference type="Proteomes" id="UP000017170">
    <property type="component" value="Unassembled WGS sequence"/>
</dbReference>
<accession>U6SLL8</accession>
<name>U6SLL8_9BACI</name>
<dbReference type="RefSeq" id="WP_022629262.1">
    <property type="nucleotide sequence ID" value="NZ_ATAE01000042.1"/>
</dbReference>
<dbReference type="PATRIC" id="fig|1188261.3.peg.3196"/>
<dbReference type="AlphaFoldDB" id="U6SLL8"/>
<keyword evidence="2" id="KW-1185">Reference proteome</keyword>